<dbReference type="InterPro" id="IPR002347">
    <property type="entry name" value="SDR_fam"/>
</dbReference>
<dbReference type="PATRIC" id="fig|472175.3.peg.2799"/>
<dbReference type="CDD" id="cd05233">
    <property type="entry name" value="SDR_c"/>
    <property type="match status" value="1"/>
</dbReference>
<reference evidence="3 4" key="1">
    <citation type="submission" date="2014-05" db="EMBL/GenBank/DDBJ databases">
        <title>Draft Genome Sequence of Nitratireductor basaltis Strain UMTGB225, A Marine Bacterium Isolated from Green Barrel Tunicate.</title>
        <authorList>
            <person name="Gan H.Y."/>
        </authorList>
    </citation>
    <scope>NUCLEOTIDE SEQUENCE [LARGE SCALE GENOMIC DNA]</scope>
    <source>
        <strain evidence="3 4">UMTGB225</strain>
    </source>
</reference>
<dbReference type="GO" id="GO:0016491">
    <property type="term" value="F:oxidoreductase activity"/>
    <property type="evidence" value="ECO:0007669"/>
    <property type="project" value="UniProtKB-KW"/>
</dbReference>
<evidence type="ECO:0000313" key="4">
    <source>
        <dbReference type="Proteomes" id="UP000053675"/>
    </source>
</evidence>
<dbReference type="RefSeq" id="WP_036485458.1">
    <property type="nucleotide sequence ID" value="NZ_JMQM01000002.1"/>
</dbReference>
<dbReference type="PRINTS" id="PR00081">
    <property type="entry name" value="GDHRDH"/>
</dbReference>
<dbReference type="EMBL" id="JMQM01000002">
    <property type="protein sequence ID" value="KFB08554.1"/>
    <property type="molecule type" value="Genomic_DNA"/>
</dbReference>
<dbReference type="Gene3D" id="3.40.50.720">
    <property type="entry name" value="NAD(P)-binding Rossmann-like Domain"/>
    <property type="match status" value="1"/>
</dbReference>
<dbReference type="STRING" id="472175.EL18_02806"/>
<proteinExistence type="inferred from homology"/>
<organism evidence="3 4">
    <name type="scientific">Nitratireductor basaltis</name>
    <dbReference type="NCBI Taxonomy" id="472175"/>
    <lineage>
        <taxon>Bacteria</taxon>
        <taxon>Pseudomonadati</taxon>
        <taxon>Pseudomonadota</taxon>
        <taxon>Alphaproteobacteria</taxon>
        <taxon>Hyphomicrobiales</taxon>
        <taxon>Phyllobacteriaceae</taxon>
        <taxon>Nitratireductor</taxon>
    </lineage>
</organism>
<dbReference type="InterPro" id="IPR020904">
    <property type="entry name" value="Sc_DH/Rdtase_CS"/>
</dbReference>
<dbReference type="eggNOG" id="COG1028">
    <property type="taxonomic scope" value="Bacteria"/>
</dbReference>
<name>A0A084U6G8_9HYPH</name>
<accession>A0A084U6G8</accession>
<comment type="caution">
    <text evidence="3">The sequence shown here is derived from an EMBL/GenBank/DDBJ whole genome shotgun (WGS) entry which is preliminary data.</text>
</comment>
<dbReference type="PROSITE" id="PS00061">
    <property type="entry name" value="ADH_SHORT"/>
    <property type="match status" value="1"/>
</dbReference>
<dbReference type="Pfam" id="PF13561">
    <property type="entry name" value="adh_short_C2"/>
    <property type="match status" value="1"/>
</dbReference>
<dbReference type="PANTHER" id="PTHR24321:SF8">
    <property type="entry name" value="ESTRADIOL 17-BETA-DEHYDROGENASE 8-RELATED"/>
    <property type="match status" value="1"/>
</dbReference>
<evidence type="ECO:0000256" key="2">
    <source>
        <dbReference type="ARBA" id="ARBA00023002"/>
    </source>
</evidence>
<dbReference type="SUPFAM" id="SSF51735">
    <property type="entry name" value="NAD(P)-binding Rossmann-fold domains"/>
    <property type="match status" value="1"/>
</dbReference>
<comment type="similarity">
    <text evidence="1">Belongs to the short-chain dehydrogenases/reductases (SDR) family.</text>
</comment>
<dbReference type="InterPro" id="IPR036291">
    <property type="entry name" value="NAD(P)-bd_dom_sf"/>
</dbReference>
<protein>
    <submittedName>
        <fullName evidence="3">Short-chain dehydrogenase/reductase SDR</fullName>
    </submittedName>
</protein>
<evidence type="ECO:0000313" key="3">
    <source>
        <dbReference type="EMBL" id="KFB08554.1"/>
    </source>
</evidence>
<gene>
    <name evidence="3" type="ORF">EL18_02806</name>
</gene>
<dbReference type="OrthoDB" id="517007at2"/>
<sequence>MLDLNGQRIVVTGAAGGIGGAMIDVLAGFGAEVIACDLKADDVAGPNVCEAHGFDLLDDDAVEAAAKAICSNGAPRAVISNAGWTRAETLEDVTPDALSHEINLNLRSAARLSQAFLPAMRNLEGGATFVFISSVNALSHYGNPAYAAAKAGLNAWMRAVATEEGRHGIRANAITPGSVRTMAWDHRIERDPTILEKVKRLYPLGRMVMPEEVARAAAFLASPLASGITGTVLPVDGGISAGNLPFLEQIAG</sequence>
<keyword evidence="2" id="KW-0560">Oxidoreductase</keyword>
<dbReference type="PANTHER" id="PTHR24321">
    <property type="entry name" value="DEHYDROGENASES, SHORT CHAIN"/>
    <property type="match status" value="1"/>
</dbReference>
<dbReference type="Proteomes" id="UP000053675">
    <property type="component" value="Unassembled WGS sequence"/>
</dbReference>
<keyword evidence="4" id="KW-1185">Reference proteome</keyword>
<dbReference type="AlphaFoldDB" id="A0A084U6G8"/>
<evidence type="ECO:0000256" key="1">
    <source>
        <dbReference type="ARBA" id="ARBA00006484"/>
    </source>
</evidence>